<evidence type="ECO:0000313" key="2">
    <source>
        <dbReference type="EMBL" id="KAF6198461.1"/>
    </source>
</evidence>
<gene>
    <name evidence="2" type="ORF">GE061_008209</name>
</gene>
<reference evidence="2" key="1">
    <citation type="journal article" date="2021" name="Mol. Ecol. Resour.">
        <title>Apolygus lucorum genome provides insights into omnivorousness and mesophyll feeding.</title>
        <authorList>
            <person name="Liu Y."/>
            <person name="Liu H."/>
            <person name="Wang H."/>
            <person name="Huang T."/>
            <person name="Liu B."/>
            <person name="Yang B."/>
            <person name="Yin L."/>
            <person name="Li B."/>
            <person name="Zhang Y."/>
            <person name="Zhang S."/>
            <person name="Jiang F."/>
            <person name="Zhang X."/>
            <person name="Ren Y."/>
            <person name="Wang B."/>
            <person name="Wang S."/>
            <person name="Lu Y."/>
            <person name="Wu K."/>
            <person name="Fan W."/>
            <person name="Wang G."/>
        </authorList>
    </citation>
    <scope>NUCLEOTIDE SEQUENCE</scope>
    <source>
        <strain evidence="2">12Hb</strain>
    </source>
</reference>
<dbReference type="EMBL" id="WIXP02000016">
    <property type="protein sequence ID" value="KAF6198461.1"/>
    <property type="molecule type" value="Genomic_DNA"/>
</dbReference>
<dbReference type="Proteomes" id="UP000466442">
    <property type="component" value="Linkage Group LG16"/>
</dbReference>
<proteinExistence type="predicted"/>
<dbReference type="AlphaFoldDB" id="A0A8S9WQN9"/>
<evidence type="ECO:0000313" key="3">
    <source>
        <dbReference type="Proteomes" id="UP000466442"/>
    </source>
</evidence>
<accession>A0A8S9WQN9</accession>
<protein>
    <submittedName>
        <fullName evidence="2">Uncharacterized protein</fullName>
    </submittedName>
</protein>
<keyword evidence="3" id="KW-1185">Reference proteome</keyword>
<evidence type="ECO:0000256" key="1">
    <source>
        <dbReference type="SAM" id="MobiDB-lite"/>
    </source>
</evidence>
<organism evidence="2 3">
    <name type="scientific">Apolygus lucorum</name>
    <name type="common">Small green plant bug</name>
    <name type="synonym">Lygocoris lucorum</name>
    <dbReference type="NCBI Taxonomy" id="248454"/>
    <lineage>
        <taxon>Eukaryota</taxon>
        <taxon>Metazoa</taxon>
        <taxon>Ecdysozoa</taxon>
        <taxon>Arthropoda</taxon>
        <taxon>Hexapoda</taxon>
        <taxon>Insecta</taxon>
        <taxon>Pterygota</taxon>
        <taxon>Neoptera</taxon>
        <taxon>Paraneoptera</taxon>
        <taxon>Hemiptera</taxon>
        <taxon>Heteroptera</taxon>
        <taxon>Panheteroptera</taxon>
        <taxon>Cimicomorpha</taxon>
        <taxon>Miridae</taxon>
        <taxon>Mirini</taxon>
        <taxon>Apolygus</taxon>
    </lineage>
</organism>
<sequence>MLAGTSCSNLDWNFSYALSGEQEAGTSVEHTMWIAYLSFVLLVGGAAAAMPTEDSVRSASNFLLSVFKTLISDYWKSLSRMMCSMASGKLKAVFLNMKNIFGQLIQRKWSSNPPYINKRISNFSFRNQNVSEEAHQKNKSDLGVTKVSSSKGPGERRYIQKYPIHYIPYTLPPNTPSPPTQYRPVVKHINEKNKGKSHWPQYANRQR</sequence>
<name>A0A8S9WQN9_APOLU</name>
<feature type="region of interest" description="Disordered" evidence="1">
    <location>
        <begin position="131"/>
        <end position="155"/>
    </location>
</feature>
<comment type="caution">
    <text evidence="2">The sequence shown here is derived from an EMBL/GenBank/DDBJ whole genome shotgun (WGS) entry which is preliminary data.</text>
</comment>